<dbReference type="RefSeq" id="XP_004989860.1">
    <property type="nucleotide sequence ID" value="XM_004989803.1"/>
</dbReference>
<dbReference type="EMBL" id="GL832981">
    <property type="protein sequence ID" value="EGD78184.1"/>
    <property type="molecule type" value="Genomic_DNA"/>
</dbReference>
<organism evidence="10">
    <name type="scientific">Salpingoeca rosetta (strain ATCC 50818 / BSB-021)</name>
    <dbReference type="NCBI Taxonomy" id="946362"/>
    <lineage>
        <taxon>Eukaryota</taxon>
        <taxon>Choanoflagellata</taxon>
        <taxon>Craspedida</taxon>
        <taxon>Salpingoecidae</taxon>
        <taxon>Salpingoeca</taxon>
    </lineage>
</organism>
<dbReference type="KEGG" id="sre:PTSG_09061"/>
<dbReference type="PANTHER" id="PTHR43731:SF14">
    <property type="entry name" value="PRESENILIN-ASSOCIATED RHOMBOID-LIKE PROTEIN, MITOCHONDRIAL"/>
    <property type="match status" value="1"/>
</dbReference>
<keyword evidence="3 7" id="KW-0812">Transmembrane</keyword>
<feature type="transmembrane region" description="Helical" evidence="7">
    <location>
        <begin position="62"/>
        <end position="80"/>
    </location>
</feature>
<evidence type="ECO:0000256" key="1">
    <source>
        <dbReference type="ARBA" id="ARBA00004141"/>
    </source>
</evidence>
<evidence type="ECO:0000256" key="6">
    <source>
        <dbReference type="ARBA" id="ARBA00023136"/>
    </source>
</evidence>
<dbReference type="InParanoid" id="F2UM35"/>
<evidence type="ECO:0000313" key="10">
    <source>
        <dbReference type="Proteomes" id="UP000007799"/>
    </source>
</evidence>
<dbReference type="GO" id="GO:0006465">
    <property type="term" value="P:signal peptide processing"/>
    <property type="evidence" value="ECO:0007669"/>
    <property type="project" value="TreeGrafter"/>
</dbReference>
<dbReference type="AlphaFoldDB" id="F2UM35"/>
<dbReference type="InterPro" id="IPR050925">
    <property type="entry name" value="Rhomboid_protease_S54"/>
</dbReference>
<dbReference type="InterPro" id="IPR035952">
    <property type="entry name" value="Rhomboid-like_sf"/>
</dbReference>
<keyword evidence="4" id="KW-0378">Hydrolase</keyword>
<protein>
    <recommendedName>
        <fullName evidence="8">Peptidase S54 rhomboid domain-containing protein</fullName>
    </recommendedName>
</protein>
<dbReference type="STRING" id="946362.F2UM35"/>
<dbReference type="GO" id="GO:0004252">
    <property type="term" value="F:serine-type endopeptidase activity"/>
    <property type="evidence" value="ECO:0007669"/>
    <property type="project" value="InterPro"/>
</dbReference>
<dbReference type="InterPro" id="IPR022764">
    <property type="entry name" value="Peptidase_S54_rhomboid_dom"/>
</dbReference>
<accession>F2UM35</accession>
<comment type="subcellular location">
    <subcellularLocation>
        <location evidence="1">Membrane</location>
        <topology evidence="1">Multi-pass membrane protein</topology>
    </subcellularLocation>
</comment>
<dbReference type="GO" id="GO:0016020">
    <property type="term" value="C:membrane"/>
    <property type="evidence" value="ECO:0007669"/>
    <property type="project" value="UniProtKB-SubCell"/>
</dbReference>
<evidence type="ECO:0000256" key="4">
    <source>
        <dbReference type="ARBA" id="ARBA00022801"/>
    </source>
</evidence>
<name>F2UM35_SALR5</name>
<dbReference type="Proteomes" id="UP000007799">
    <property type="component" value="Unassembled WGS sequence"/>
</dbReference>
<dbReference type="SUPFAM" id="SSF144091">
    <property type="entry name" value="Rhomboid-like"/>
    <property type="match status" value="1"/>
</dbReference>
<dbReference type="PANTHER" id="PTHR43731">
    <property type="entry name" value="RHOMBOID PROTEASE"/>
    <property type="match status" value="1"/>
</dbReference>
<dbReference type="OrthoDB" id="10260614at2759"/>
<evidence type="ECO:0000256" key="7">
    <source>
        <dbReference type="SAM" id="Phobius"/>
    </source>
</evidence>
<reference evidence="9" key="1">
    <citation type="submission" date="2009-08" db="EMBL/GenBank/DDBJ databases">
        <title>Annotation of Salpingoeca rosetta.</title>
        <authorList>
            <consortium name="The Broad Institute Genome Sequencing Platform"/>
            <person name="Russ C."/>
            <person name="Cuomo C."/>
            <person name="Burger G."/>
            <person name="Gray M.W."/>
            <person name="Holland P.W.H."/>
            <person name="King N."/>
            <person name="Lang F.B.F."/>
            <person name="Roger A.J."/>
            <person name="Ruiz-Trillo I."/>
            <person name="Young S.K."/>
            <person name="Zeng Q."/>
            <person name="Gargeya S."/>
            <person name="Alvarado L."/>
            <person name="Berlin A."/>
            <person name="Chapman S.B."/>
            <person name="Chen Z."/>
            <person name="Freedman E."/>
            <person name="Gellesch M."/>
            <person name="Goldberg J."/>
            <person name="Griggs A."/>
            <person name="Gujja S."/>
            <person name="Heilman E."/>
            <person name="Heiman D."/>
            <person name="Howarth C."/>
            <person name="Mehta T."/>
            <person name="Neiman D."/>
            <person name="Pearson M."/>
            <person name="Roberts A."/>
            <person name="Saif S."/>
            <person name="Shea T."/>
            <person name="Shenoy N."/>
            <person name="Sisk P."/>
            <person name="Stolte C."/>
            <person name="Sykes S."/>
            <person name="White J."/>
            <person name="Yandava C."/>
            <person name="Haas B."/>
            <person name="Nusbaum C."/>
            <person name="Birren B."/>
        </authorList>
    </citation>
    <scope>NUCLEOTIDE SEQUENCE [LARGE SCALE GENOMIC DNA]</scope>
    <source>
        <strain evidence="9">ATCC 50818</strain>
    </source>
</reference>
<dbReference type="GeneID" id="16070415"/>
<keyword evidence="6 7" id="KW-0472">Membrane</keyword>
<gene>
    <name evidence="9" type="ORF">PTSG_09061</name>
</gene>
<proteinExistence type="inferred from homology"/>
<evidence type="ECO:0000259" key="8">
    <source>
        <dbReference type="Pfam" id="PF01694"/>
    </source>
</evidence>
<keyword evidence="10" id="KW-1185">Reference proteome</keyword>
<dbReference type="Pfam" id="PF01694">
    <property type="entry name" value="Rhomboid"/>
    <property type="match status" value="1"/>
</dbReference>
<keyword evidence="5 7" id="KW-1133">Transmembrane helix</keyword>
<evidence type="ECO:0000256" key="3">
    <source>
        <dbReference type="ARBA" id="ARBA00022692"/>
    </source>
</evidence>
<feature type="domain" description="Peptidase S54 rhomboid" evidence="8">
    <location>
        <begin position="99"/>
        <end position="143"/>
    </location>
</feature>
<comment type="similarity">
    <text evidence="2">Belongs to the peptidase S54 family.</text>
</comment>
<evidence type="ECO:0000256" key="5">
    <source>
        <dbReference type="ARBA" id="ARBA00022989"/>
    </source>
</evidence>
<evidence type="ECO:0000313" key="9">
    <source>
        <dbReference type="EMBL" id="EGD78184.1"/>
    </source>
</evidence>
<evidence type="ECO:0000256" key="2">
    <source>
        <dbReference type="ARBA" id="ARBA00009045"/>
    </source>
</evidence>
<dbReference type="Gene3D" id="1.20.1540.10">
    <property type="entry name" value="Rhomboid-like"/>
    <property type="match status" value="1"/>
</dbReference>
<sequence>MIITAAGFVGAAYYEKDWHIYQHIANKVTADYILKLVDHGANVTAHQAFFAVRHGLLKPGEFDIYVFLGVCGMVFLAWQLPRFHHFMMRNFVHSPIKGSIRTMFTSTLSHASIPHLLFNGIAMYTIGLSVYHRVGPAEFWAFCTGAASR</sequence>